<accession>A0A3N4I3R2</accession>
<sequence>MRFQSALALLPLVSLFSAPVLAQETIDGMEIVDTEAWEDSSRFKEEVLDAHNRAREERNATHLTWDDDLEKSARKWADECKWEHSGDDNGENLATNYASPNSSVEAWVVEEEEYDPKDPKFSKKTGHFTQVVWKDTEKVGCAAKDCGDADKGIEEGGPARGWFLVCQYTPQGNVKGQFDDNVDKVGESGVAGLGVGWGKMGLLLAGVAAVGMIGL</sequence>
<dbReference type="PRINTS" id="PR00837">
    <property type="entry name" value="V5TPXLIKE"/>
</dbReference>
<dbReference type="PANTHER" id="PTHR10334">
    <property type="entry name" value="CYSTEINE-RICH SECRETORY PROTEIN-RELATED"/>
    <property type="match status" value="1"/>
</dbReference>
<dbReference type="GO" id="GO:0005576">
    <property type="term" value="C:extracellular region"/>
    <property type="evidence" value="ECO:0007669"/>
    <property type="project" value="InterPro"/>
</dbReference>
<dbReference type="OrthoDB" id="337038at2759"/>
<keyword evidence="4" id="KW-1185">Reference proteome</keyword>
<dbReference type="InterPro" id="IPR001283">
    <property type="entry name" value="CRISP-related"/>
</dbReference>
<name>A0A3N4I3R2_ASCIM</name>
<dbReference type="InterPro" id="IPR014044">
    <property type="entry name" value="CAP_dom"/>
</dbReference>
<dbReference type="AlphaFoldDB" id="A0A3N4I3R2"/>
<dbReference type="EMBL" id="ML119685">
    <property type="protein sequence ID" value="RPA80743.1"/>
    <property type="molecule type" value="Genomic_DNA"/>
</dbReference>
<gene>
    <name evidence="3" type="ORF">BJ508DRAFT_415215</name>
</gene>
<dbReference type="InterPro" id="IPR035940">
    <property type="entry name" value="CAP_sf"/>
</dbReference>
<dbReference type="Gene3D" id="3.40.33.10">
    <property type="entry name" value="CAP"/>
    <property type="match status" value="1"/>
</dbReference>
<dbReference type="SMART" id="SM00198">
    <property type="entry name" value="SCP"/>
    <property type="match status" value="1"/>
</dbReference>
<organism evidence="3 4">
    <name type="scientific">Ascobolus immersus RN42</name>
    <dbReference type="NCBI Taxonomy" id="1160509"/>
    <lineage>
        <taxon>Eukaryota</taxon>
        <taxon>Fungi</taxon>
        <taxon>Dikarya</taxon>
        <taxon>Ascomycota</taxon>
        <taxon>Pezizomycotina</taxon>
        <taxon>Pezizomycetes</taxon>
        <taxon>Pezizales</taxon>
        <taxon>Ascobolaceae</taxon>
        <taxon>Ascobolus</taxon>
    </lineage>
</organism>
<reference evidence="3 4" key="1">
    <citation type="journal article" date="2018" name="Nat. Ecol. Evol.">
        <title>Pezizomycetes genomes reveal the molecular basis of ectomycorrhizal truffle lifestyle.</title>
        <authorList>
            <person name="Murat C."/>
            <person name="Payen T."/>
            <person name="Noel B."/>
            <person name="Kuo A."/>
            <person name="Morin E."/>
            <person name="Chen J."/>
            <person name="Kohler A."/>
            <person name="Krizsan K."/>
            <person name="Balestrini R."/>
            <person name="Da Silva C."/>
            <person name="Montanini B."/>
            <person name="Hainaut M."/>
            <person name="Levati E."/>
            <person name="Barry K.W."/>
            <person name="Belfiori B."/>
            <person name="Cichocki N."/>
            <person name="Clum A."/>
            <person name="Dockter R.B."/>
            <person name="Fauchery L."/>
            <person name="Guy J."/>
            <person name="Iotti M."/>
            <person name="Le Tacon F."/>
            <person name="Lindquist E.A."/>
            <person name="Lipzen A."/>
            <person name="Malagnac F."/>
            <person name="Mello A."/>
            <person name="Molinier V."/>
            <person name="Miyauchi S."/>
            <person name="Poulain J."/>
            <person name="Riccioni C."/>
            <person name="Rubini A."/>
            <person name="Sitrit Y."/>
            <person name="Splivallo R."/>
            <person name="Traeger S."/>
            <person name="Wang M."/>
            <person name="Zifcakova L."/>
            <person name="Wipf D."/>
            <person name="Zambonelli A."/>
            <person name="Paolocci F."/>
            <person name="Nowrousian M."/>
            <person name="Ottonello S."/>
            <person name="Baldrian P."/>
            <person name="Spatafora J.W."/>
            <person name="Henrissat B."/>
            <person name="Nagy L.G."/>
            <person name="Aury J.M."/>
            <person name="Wincker P."/>
            <person name="Grigoriev I.V."/>
            <person name="Bonfante P."/>
            <person name="Martin F.M."/>
        </authorList>
    </citation>
    <scope>NUCLEOTIDE SEQUENCE [LARGE SCALE GENOMIC DNA]</scope>
    <source>
        <strain evidence="3 4">RN42</strain>
    </source>
</reference>
<keyword evidence="1" id="KW-0732">Signal</keyword>
<feature type="signal peptide" evidence="1">
    <location>
        <begin position="1"/>
        <end position="22"/>
    </location>
</feature>
<feature type="domain" description="SCP" evidence="2">
    <location>
        <begin position="42"/>
        <end position="176"/>
    </location>
</feature>
<dbReference type="STRING" id="1160509.A0A3N4I3R2"/>
<dbReference type="InterPro" id="IPR018244">
    <property type="entry name" value="Allrgn_V5/Tpx1_CS"/>
</dbReference>
<dbReference type="PROSITE" id="PS01010">
    <property type="entry name" value="CRISP_2"/>
    <property type="match status" value="1"/>
</dbReference>
<dbReference type="Pfam" id="PF00188">
    <property type="entry name" value="CAP"/>
    <property type="match status" value="1"/>
</dbReference>
<protein>
    <submittedName>
        <fullName evidence="3">PR-1-like protein</fullName>
    </submittedName>
</protein>
<proteinExistence type="predicted"/>
<feature type="chain" id="PRO_5018080424" evidence="1">
    <location>
        <begin position="23"/>
        <end position="215"/>
    </location>
</feature>
<dbReference type="Proteomes" id="UP000275078">
    <property type="component" value="Unassembled WGS sequence"/>
</dbReference>
<evidence type="ECO:0000259" key="2">
    <source>
        <dbReference type="SMART" id="SM00198"/>
    </source>
</evidence>
<evidence type="ECO:0000313" key="4">
    <source>
        <dbReference type="Proteomes" id="UP000275078"/>
    </source>
</evidence>
<dbReference type="PROSITE" id="PS01009">
    <property type="entry name" value="CRISP_1"/>
    <property type="match status" value="1"/>
</dbReference>
<dbReference type="SUPFAM" id="SSF55797">
    <property type="entry name" value="PR-1-like"/>
    <property type="match status" value="1"/>
</dbReference>
<evidence type="ECO:0000313" key="3">
    <source>
        <dbReference type="EMBL" id="RPA80743.1"/>
    </source>
</evidence>
<evidence type="ECO:0000256" key="1">
    <source>
        <dbReference type="SAM" id="SignalP"/>
    </source>
</evidence>